<comment type="caution">
    <text evidence="2">The sequence shown here is derived from an EMBL/GenBank/DDBJ whole genome shotgun (WGS) entry which is preliminary data.</text>
</comment>
<dbReference type="RefSeq" id="WP_047964840.1">
    <property type="nucleotide sequence ID" value="NZ_CAWMBG010000155.1"/>
</dbReference>
<evidence type="ECO:0000256" key="1">
    <source>
        <dbReference type="SAM" id="Phobius"/>
    </source>
</evidence>
<sequence>MIYIVISLFMLIPFFFALRWFLLSHLIHHNAAGMMLAIAAIAFHMYIFRFDKLPIVHVAMSHRPIVFYGAVLIALLHGVIYSICFKRYYGKATYEEH</sequence>
<feature type="transmembrane region" description="Helical" evidence="1">
    <location>
        <begin position="6"/>
        <end position="23"/>
    </location>
</feature>
<organism evidence="2 3">
    <name type="scientific">Xenorhabdus khoisanae</name>
    <dbReference type="NCBI Taxonomy" id="880157"/>
    <lineage>
        <taxon>Bacteria</taxon>
        <taxon>Pseudomonadati</taxon>
        <taxon>Pseudomonadota</taxon>
        <taxon>Gammaproteobacteria</taxon>
        <taxon>Enterobacterales</taxon>
        <taxon>Morganellaceae</taxon>
        <taxon>Xenorhabdus</taxon>
    </lineage>
</organism>
<feature type="transmembrane region" description="Helical" evidence="1">
    <location>
        <begin position="30"/>
        <end position="50"/>
    </location>
</feature>
<evidence type="ECO:0000313" key="3">
    <source>
        <dbReference type="Proteomes" id="UP000036277"/>
    </source>
</evidence>
<dbReference type="AlphaFoldDB" id="A0A0J5IKH5"/>
<protein>
    <submittedName>
        <fullName evidence="2">Uncharacterized protein</fullName>
    </submittedName>
</protein>
<feature type="transmembrane region" description="Helical" evidence="1">
    <location>
        <begin position="65"/>
        <end position="84"/>
    </location>
</feature>
<keyword evidence="3" id="KW-1185">Reference proteome</keyword>
<name>A0A0J5IKH5_9GAMM</name>
<gene>
    <name evidence="2" type="ORF">AB204_18460</name>
</gene>
<dbReference type="OrthoDB" id="6445625at2"/>
<dbReference type="EMBL" id="LFCV01000155">
    <property type="protein sequence ID" value="KMJ43665.1"/>
    <property type="molecule type" value="Genomic_DNA"/>
</dbReference>
<keyword evidence="1" id="KW-1133">Transmembrane helix</keyword>
<keyword evidence="1" id="KW-0472">Membrane</keyword>
<proteinExistence type="predicted"/>
<evidence type="ECO:0000313" key="2">
    <source>
        <dbReference type="EMBL" id="KMJ43665.1"/>
    </source>
</evidence>
<keyword evidence="1" id="KW-0812">Transmembrane</keyword>
<dbReference type="PATRIC" id="fig|880157.4.peg.3967"/>
<dbReference type="Proteomes" id="UP000036277">
    <property type="component" value="Unassembled WGS sequence"/>
</dbReference>
<accession>A0A0J5IKH5</accession>
<reference evidence="2 3" key="1">
    <citation type="submission" date="2015-06" db="EMBL/GenBank/DDBJ databases">
        <title>Draft Whole-Genome Sequence of the Entomopathogenic Bacterium Xenorhabdus khoisanae.</title>
        <authorList>
            <person name="Naidoo S."/>
            <person name="Featherston J."/>
            <person name="Gray V.M."/>
        </authorList>
    </citation>
    <scope>NUCLEOTIDE SEQUENCE [LARGE SCALE GENOMIC DNA]</scope>
    <source>
        <strain evidence="2 3">MCB</strain>
    </source>
</reference>